<dbReference type="InterPro" id="IPR043519">
    <property type="entry name" value="NT_sf"/>
</dbReference>
<dbReference type="SUPFAM" id="SSF81301">
    <property type="entry name" value="Nucleotidyltransferase"/>
    <property type="match status" value="1"/>
</dbReference>
<sequence length="228" mass="24812">MPSFGKLSDAAIAIEQALAPQGVDFGIFGGYAVAVLGGPRESKDIDCAIGCTKEWLVENLGRVPGFRSTGNARADLASFLYGNDNILIEFFPTSLSMMRTMRVEVTGQQTGKKTTVILHPVFLYKGKLQAAATRAKHSDSVDLLFLEGKHLAELAARNHELNKRHVGMALKRYPHLLHSFQRLGINIADCTALAQDIDIEEIAAQRPAANAVQNGLLWNTRTPEGASR</sequence>
<comment type="caution">
    <text evidence="1">The sequence shown here is derived from an EMBL/GenBank/DDBJ whole genome shotgun (WGS) entry which is preliminary data.</text>
</comment>
<gene>
    <name evidence="1" type="ORF">AC578_4972</name>
</gene>
<protein>
    <submittedName>
        <fullName evidence="1">Uncharacterized protein</fullName>
    </submittedName>
</protein>
<evidence type="ECO:0000313" key="2">
    <source>
        <dbReference type="Proteomes" id="UP000070133"/>
    </source>
</evidence>
<evidence type="ECO:0000313" key="1">
    <source>
        <dbReference type="EMBL" id="KXS93549.1"/>
    </source>
</evidence>
<name>A0A139GTN1_9PEZI</name>
<dbReference type="EMBL" id="LFZN01000467">
    <property type="protein sequence ID" value="KXS93549.1"/>
    <property type="molecule type" value="Genomic_DNA"/>
</dbReference>
<organism evidence="1 2">
    <name type="scientific">Pseudocercospora eumusae</name>
    <dbReference type="NCBI Taxonomy" id="321146"/>
    <lineage>
        <taxon>Eukaryota</taxon>
        <taxon>Fungi</taxon>
        <taxon>Dikarya</taxon>
        <taxon>Ascomycota</taxon>
        <taxon>Pezizomycotina</taxon>
        <taxon>Dothideomycetes</taxon>
        <taxon>Dothideomycetidae</taxon>
        <taxon>Mycosphaerellales</taxon>
        <taxon>Mycosphaerellaceae</taxon>
        <taxon>Pseudocercospora</taxon>
    </lineage>
</organism>
<keyword evidence="2" id="KW-1185">Reference proteome</keyword>
<dbReference type="OrthoDB" id="3259529at2759"/>
<reference evidence="1 2" key="1">
    <citation type="submission" date="2015-07" db="EMBL/GenBank/DDBJ databases">
        <title>Comparative genomics of the Sigatoka disease complex on banana suggests a link between parallel evolutionary changes in Pseudocercospora fijiensis and Pseudocercospora eumusae and increased virulence on the banana host.</title>
        <authorList>
            <person name="Chang T.-C."/>
            <person name="Salvucci A."/>
            <person name="Crous P.W."/>
            <person name="Stergiopoulos I."/>
        </authorList>
    </citation>
    <scope>NUCLEOTIDE SEQUENCE [LARGE SCALE GENOMIC DNA]</scope>
    <source>
        <strain evidence="1 2">CBS 114824</strain>
    </source>
</reference>
<dbReference type="AlphaFoldDB" id="A0A139GTN1"/>
<accession>A0A139GTN1</accession>
<proteinExistence type="predicted"/>
<dbReference type="Proteomes" id="UP000070133">
    <property type="component" value="Unassembled WGS sequence"/>
</dbReference>